<dbReference type="EMBL" id="PEDL01000018">
    <property type="protein sequence ID" value="PHV69767.1"/>
    <property type="molecule type" value="Genomic_DNA"/>
</dbReference>
<proteinExistence type="predicted"/>
<evidence type="ECO:0000313" key="2">
    <source>
        <dbReference type="Proteomes" id="UP000224460"/>
    </source>
</evidence>
<protein>
    <submittedName>
        <fullName evidence="1">Uncharacterized protein</fullName>
    </submittedName>
</protein>
<keyword evidence="2" id="KW-1185">Reference proteome</keyword>
<gene>
    <name evidence="1" type="ORF">CS063_13690</name>
</gene>
<evidence type="ECO:0000313" key="1">
    <source>
        <dbReference type="EMBL" id="PHV69767.1"/>
    </source>
</evidence>
<reference evidence="1" key="1">
    <citation type="submission" date="2017-10" db="EMBL/GenBank/DDBJ databases">
        <title>Genome sequence of cellulolytic Lachnospiraceae bacterium XHS1971 isolated from hotspring sediment.</title>
        <authorList>
            <person name="Vasudevan G."/>
            <person name="Joshi A.J."/>
            <person name="Hivarkar S."/>
            <person name="Lanjekar V.B."/>
            <person name="Dhakephalkar P.K."/>
            <person name="Dagar S."/>
        </authorList>
    </citation>
    <scope>NUCLEOTIDE SEQUENCE</scope>
    <source>
        <strain evidence="1">XHS1971</strain>
    </source>
</reference>
<accession>A0AC61DB06</accession>
<comment type="caution">
    <text evidence="1">The sequence shown here is derived from an EMBL/GenBank/DDBJ whole genome shotgun (WGS) entry which is preliminary data.</text>
</comment>
<organism evidence="1 2">
    <name type="scientific">Sporanaerobium hydrogeniformans</name>
    <dbReference type="NCBI Taxonomy" id="3072179"/>
    <lineage>
        <taxon>Bacteria</taxon>
        <taxon>Bacillati</taxon>
        <taxon>Bacillota</taxon>
        <taxon>Clostridia</taxon>
        <taxon>Lachnospirales</taxon>
        <taxon>Lachnospiraceae</taxon>
        <taxon>Sporanaerobium</taxon>
    </lineage>
</organism>
<sequence>MYELLNIEVKDGKQLISGRELHEKLKVQQDFSDWMKKQLELVDAEENIDYTRFPFKRAGNNATLIEYSLTVDIAKEICMVVGASPRTNEETRILSKKIRKYFIGCEKLAKQLTTYYDEKFAIISDRLDRTEKLIGLRSKSVFNYGRYIKNKMGINRATKDYDNVKMVLFAELGVNMWEQIDYSLDVIAKREY</sequence>
<dbReference type="Proteomes" id="UP000224460">
    <property type="component" value="Unassembled WGS sequence"/>
</dbReference>
<name>A0AC61DB06_9FIRM</name>